<sequence>MSPWVSAAIATALAAGTVRARRRLHALQVLLPAGADATADAAPTTGTAVRRRLLTARGVTADASVLAAACAHADREGLDVLELLPADLPAEDALGLLRLVDPAGYRQDRLAAGRGAGCAVLVGAEVLERAGVDPDRPRDRAELLALTRRLKEYATASTDLAVAPGLRSAGAVAIAGAGRRGRAAELHAQGLPPGLLAAAQLAGLALLAAAAVRDGRWGVAAAGLYWLQPALVLGTGGPLRPVDLAGASAARPLRSLRAGLRTAGEARASQEAGASARRAAYAAELAGGTDRFFEPRRTDCPWCGASRLSVRVRMPDLLQGKPGRFTLEECGGCGHVFQNPRLTVEGLDFYYRDFYDGRGGEGAGTVFGRLGVHYRARAAMIAPYARPASWLDVGTGHGHFCDVAREVWPDCRFDGLDMGDGIQEAERRGWVETGYQGQFPELAGKLAAQYEAVSMYHYLEHTRDPFAELDAAAQVLVPGGHLLIELPDPQSRMARLLGPHWLPWFQPQHQHLIPAANLRAALAARGFTVLAEEHGPAHQHNDFVGAVALTANRLAPDPHSPWADPAALRPARRAARQAVRAVALPCLAAAGLLDAVRTAAARRTDGGNAYRLLARKESR</sequence>
<comment type="caution">
    <text evidence="1">The sequence shown here is derived from an EMBL/GenBank/DDBJ whole genome shotgun (WGS) entry which is preliminary data.</text>
</comment>
<evidence type="ECO:0000313" key="1">
    <source>
        <dbReference type="EMBL" id="GHI85150.1"/>
    </source>
</evidence>
<dbReference type="EMBL" id="BNEE01000006">
    <property type="protein sequence ID" value="GHI85150.1"/>
    <property type="molecule type" value="Genomic_DNA"/>
</dbReference>
<dbReference type="InterPro" id="IPR029063">
    <property type="entry name" value="SAM-dependent_MTases_sf"/>
</dbReference>
<name>A0A919GVF4_9ACTN</name>
<dbReference type="Gene3D" id="3.40.50.150">
    <property type="entry name" value="Vaccinia Virus protein VP39"/>
    <property type="match status" value="1"/>
</dbReference>
<gene>
    <name evidence="1" type="ORF">Sxan_25140</name>
</gene>
<dbReference type="SUPFAM" id="SSF53335">
    <property type="entry name" value="S-adenosyl-L-methionine-dependent methyltransferases"/>
    <property type="match status" value="1"/>
</dbReference>
<dbReference type="OrthoDB" id="3779937at2"/>
<dbReference type="Pfam" id="PF13489">
    <property type="entry name" value="Methyltransf_23"/>
    <property type="match status" value="1"/>
</dbReference>
<proteinExistence type="predicted"/>
<accession>A0A919GVF4</accession>
<reference evidence="1" key="1">
    <citation type="submission" date="2020-09" db="EMBL/GenBank/DDBJ databases">
        <title>Whole genome shotgun sequence of Streptomyces xanthophaeus NBRC 12829.</title>
        <authorList>
            <person name="Komaki H."/>
            <person name="Tamura T."/>
        </authorList>
    </citation>
    <scope>NUCLEOTIDE SEQUENCE</scope>
    <source>
        <strain evidence="1">NBRC 12829</strain>
    </source>
</reference>
<dbReference type="Proteomes" id="UP000600026">
    <property type="component" value="Unassembled WGS sequence"/>
</dbReference>
<keyword evidence="2" id="KW-1185">Reference proteome</keyword>
<evidence type="ECO:0000313" key="2">
    <source>
        <dbReference type="Proteomes" id="UP000600026"/>
    </source>
</evidence>
<dbReference type="RefSeq" id="WP_037893011.1">
    <property type="nucleotide sequence ID" value="NZ_BNEE01000006.1"/>
</dbReference>
<evidence type="ECO:0008006" key="3">
    <source>
        <dbReference type="Google" id="ProtNLM"/>
    </source>
</evidence>
<protein>
    <recommendedName>
        <fullName evidence="3">Class I SAM-dependent methyltransferase</fullName>
    </recommendedName>
</protein>
<dbReference type="AlphaFoldDB" id="A0A919GVF4"/>
<organism evidence="1 2">
    <name type="scientific">Streptomyces xanthophaeus</name>
    <dbReference type="NCBI Taxonomy" id="67385"/>
    <lineage>
        <taxon>Bacteria</taxon>
        <taxon>Bacillati</taxon>
        <taxon>Actinomycetota</taxon>
        <taxon>Actinomycetes</taxon>
        <taxon>Kitasatosporales</taxon>
        <taxon>Streptomycetaceae</taxon>
        <taxon>Streptomyces</taxon>
    </lineage>
</organism>